<reference evidence="1" key="1">
    <citation type="journal article" date="2014" name="Front. Microbiol.">
        <title>High frequency of phylogenetically diverse reductive dehalogenase-homologous genes in deep subseafloor sedimentary metagenomes.</title>
        <authorList>
            <person name="Kawai M."/>
            <person name="Futagami T."/>
            <person name="Toyoda A."/>
            <person name="Takaki Y."/>
            <person name="Nishi S."/>
            <person name="Hori S."/>
            <person name="Arai W."/>
            <person name="Tsubouchi T."/>
            <person name="Morono Y."/>
            <person name="Uchiyama I."/>
            <person name="Ito T."/>
            <person name="Fujiyama A."/>
            <person name="Inagaki F."/>
            <person name="Takami H."/>
        </authorList>
    </citation>
    <scope>NUCLEOTIDE SEQUENCE</scope>
    <source>
        <strain evidence="1">Expedition CK06-06</strain>
    </source>
</reference>
<organism evidence="1">
    <name type="scientific">marine sediment metagenome</name>
    <dbReference type="NCBI Taxonomy" id="412755"/>
    <lineage>
        <taxon>unclassified sequences</taxon>
        <taxon>metagenomes</taxon>
        <taxon>ecological metagenomes</taxon>
    </lineage>
</organism>
<proteinExistence type="predicted"/>
<dbReference type="InterPro" id="IPR003200">
    <property type="entry name" value="Nict_dMeBzImd_PRibTrfase"/>
</dbReference>
<evidence type="ECO:0008006" key="2">
    <source>
        <dbReference type="Google" id="ProtNLM"/>
    </source>
</evidence>
<feature type="non-terminal residue" evidence="1">
    <location>
        <position position="1"/>
    </location>
</feature>
<dbReference type="Pfam" id="PF02277">
    <property type="entry name" value="DBI_PRT"/>
    <property type="match status" value="1"/>
</dbReference>
<dbReference type="GO" id="GO:0008939">
    <property type="term" value="F:nicotinate-nucleotide-dimethylbenzimidazole phosphoribosyltransferase activity"/>
    <property type="evidence" value="ECO:0007669"/>
    <property type="project" value="InterPro"/>
</dbReference>
<dbReference type="InterPro" id="IPR036087">
    <property type="entry name" value="Nict_dMeBzImd_PRibTrfase_sf"/>
</dbReference>
<dbReference type="EMBL" id="BARS01050250">
    <property type="protein sequence ID" value="GAG46690.1"/>
    <property type="molecule type" value="Genomic_DNA"/>
</dbReference>
<sequence>RLGEGTGAALAIFTVEAAVKTLVEMATFADAGVSEELD</sequence>
<name>X0XTU5_9ZZZZ</name>
<accession>X0XTU5</accession>
<protein>
    <recommendedName>
        <fullName evidence="2">Nicotinate-nucleotide--dimethylbenzimidazole phosphoribosyltransferase</fullName>
    </recommendedName>
</protein>
<evidence type="ECO:0000313" key="1">
    <source>
        <dbReference type="EMBL" id="GAG46690.1"/>
    </source>
</evidence>
<comment type="caution">
    <text evidence="1">The sequence shown here is derived from an EMBL/GenBank/DDBJ whole genome shotgun (WGS) entry which is preliminary data.</text>
</comment>
<dbReference type="AlphaFoldDB" id="X0XTU5"/>
<dbReference type="SUPFAM" id="SSF52733">
    <property type="entry name" value="Nicotinate mononucleotide:5,6-dimethylbenzimidazole phosphoribosyltransferase (CobT)"/>
    <property type="match status" value="1"/>
</dbReference>
<gene>
    <name evidence="1" type="ORF">S01H1_75055</name>
</gene>